<dbReference type="EMBL" id="CP010086">
    <property type="protein sequence ID" value="AJG99829.1"/>
    <property type="molecule type" value="Genomic_DNA"/>
</dbReference>
<evidence type="ECO:0000313" key="3">
    <source>
        <dbReference type="Proteomes" id="UP000031866"/>
    </source>
</evidence>
<accession>A0A0B5QC91</accession>
<dbReference type="EMBL" id="JABSWW010000001">
    <property type="protein sequence ID" value="NRT87905.1"/>
    <property type="molecule type" value="Genomic_DNA"/>
</dbReference>
<dbReference type="Proteomes" id="UP000031866">
    <property type="component" value="Chromosome"/>
</dbReference>
<dbReference type="KEGG" id="cbei:LF65_03266"/>
<sequence>MRIKKRTPEDGYKQGFEQSKLKKSIEVAKKGINQGMSDELISELVGLSIREIKIIRIAIETDKTN</sequence>
<gene>
    <name evidence="2" type="ORF">B0H41_001584</name>
    <name evidence="1" type="ORF">LF65_03266</name>
</gene>
<evidence type="ECO:0008006" key="4">
    <source>
        <dbReference type="Google" id="ProtNLM"/>
    </source>
</evidence>
<evidence type="ECO:0000313" key="2">
    <source>
        <dbReference type="EMBL" id="NRT87905.1"/>
    </source>
</evidence>
<protein>
    <recommendedName>
        <fullName evidence="4">Transposase</fullName>
    </recommendedName>
</protein>
<proteinExistence type="predicted"/>
<reference evidence="2" key="3">
    <citation type="submission" date="2020-05" db="EMBL/GenBank/DDBJ databases">
        <authorList>
            <person name="Brown S."/>
            <person name="Huntemann M."/>
            <person name="Clum A."/>
            <person name="Spunde A."/>
            <person name="Palaniappan K."/>
            <person name="Ritter S."/>
            <person name="Mikhailova N."/>
            <person name="Chen I.-M."/>
            <person name="Stamatis D."/>
            <person name="Reddy T."/>
            <person name="O'Malley R."/>
            <person name="Daum C."/>
            <person name="Shapiro N."/>
            <person name="Ivanova N."/>
            <person name="Kyrpides N."/>
            <person name="Woyke T."/>
        </authorList>
    </citation>
    <scope>NUCLEOTIDE SEQUENCE</scope>
    <source>
        <strain evidence="2">DJ080</strain>
    </source>
</reference>
<organism evidence="1 3">
    <name type="scientific">Clostridium beijerinckii</name>
    <name type="common">Clostridium MP</name>
    <dbReference type="NCBI Taxonomy" id="1520"/>
    <lineage>
        <taxon>Bacteria</taxon>
        <taxon>Bacillati</taxon>
        <taxon>Bacillota</taxon>
        <taxon>Clostridia</taxon>
        <taxon>Eubacteriales</taxon>
        <taxon>Clostridiaceae</taxon>
        <taxon>Clostridium</taxon>
    </lineage>
</organism>
<dbReference type="AlphaFoldDB" id="A0A0B5QC91"/>
<dbReference type="OrthoDB" id="1936658at2"/>
<name>A0A0B5QC91_CLOBE</name>
<reference evidence="1" key="2">
    <citation type="submission" date="2016-02" db="EMBL/GenBank/DDBJ databases">
        <title>Genome sequence of Clostridium beijerinckii strain 59B.</title>
        <authorList>
            <person name="Little G.T."/>
            <person name="Minton N.P."/>
        </authorList>
    </citation>
    <scope>NUCLEOTIDE SEQUENCE</scope>
    <source>
        <strain evidence="1">NCIMB 14988</strain>
    </source>
</reference>
<dbReference type="Proteomes" id="UP001193748">
    <property type="component" value="Unassembled WGS sequence"/>
</dbReference>
<dbReference type="RefSeq" id="WP_041897290.1">
    <property type="nucleotide sequence ID" value="NZ_CP010086.2"/>
</dbReference>
<reference evidence="3" key="1">
    <citation type="submission" date="2014-12" db="EMBL/GenBank/DDBJ databases">
        <title>Genome sequence of Clostridium beijerinckii strain 59B.</title>
        <authorList>
            <person name="Little G.T."/>
            <person name="Minton N.P."/>
        </authorList>
    </citation>
    <scope>NUCLEOTIDE SEQUENCE [LARGE SCALE GENOMIC DNA]</scope>
    <source>
        <strain evidence="3">59B</strain>
    </source>
</reference>
<evidence type="ECO:0000313" key="1">
    <source>
        <dbReference type="EMBL" id="AJG99829.1"/>
    </source>
</evidence>
<reference evidence="2" key="4">
    <citation type="journal article" date="2022" name="Nat. Biotechnol.">
        <title>Carbon-negative production of acetone and isopropanol by gas fermentation at industrial pilot scale.</title>
        <authorList>
            <person name="Liew F.E."/>
            <person name="Nogle R."/>
            <person name="Abdalla T."/>
            <person name="Rasor B.J."/>
            <person name="Canter C."/>
            <person name="Jensen R.O."/>
            <person name="Wang L."/>
            <person name="Strutz J."/>
            <person name="Chirania P."/>
            <person name="De Tissera S."/>
            <person name="Mueller A.P."/>
            <person name="Ruan Z."/>
            <person name="Gao A."/>
            <person name="Tran L."/>
            <person name="Engle N.L."/>
            <person name="Bromley J.C."/>
            <person name="Daniell J."/>
            <person name="Conrado R."/>
            <person name="Tschaplinski T.J."/>
            <person name="Giannone R.J."/>
            <person name="Hettich R.L."/>
            <person name="Karim A.S."/>
            <person name="Simpson S.D."/>
            <person name="Brown S.D."/>
            <person name="Leang C."/>
            <person name="Jewett M.C."/>
            <person name="Kopke M."/>
        </authorList>
    </citation>
    <scope>NUCLEOTIDE SEQUENCE</scope>
    <source>
        <strain evidence="2">DJ080</strain>
    </source>
</reference>